<dbReference type="Pfam" id="PF07727">
    <property type="entry name" value="RVT_2"/>
    <property type="match status" value="1"/>
</dbReference>
<dbReference type="AlphaFoldDB" id="A5AXA2"/>
<protein>
    <recommendedName>
        <fullName evidence="1">Reverse transcriptase Ty1/copia-type domain-containing protein</fullName>
    </recommendedName>
</protein>
<evidence type="ECO:0000313" key="2">
    <source>
        <dbReference type="EMBL" id="CAN82660.1"/>
    </source>
</evidence>
<dbReference type="EMBL" id="AM439027">
    <property type="protein sequence ID" value="CAN82660.1"/>
    <property type="molecule type" value="Genomic_DNA"/>
</dbReference>
<dbReference type="PANTHER" id="PTHR11439">
    <property type="entry name" value="GAG-POL-RELATED RETROTRANSPOSON"/>
    <property type="match status" value="1"/>
</dbReference>
<name>A5AXA2_VITVI</name>
<dbReference type="PANTHER" id="PTHR11439:SF467">
    <property type="entry name" value="INTEGRASE CATALYTIC DOMAIN-CONTAINING PROTEIN"/>
    <property type="match status" value="1"/>
</dbReference>
<dbReference type="CDD" id="cd09272">
    <property type="entry name" value="RNase_HI_RT_Ty1"/>
    <property type="match status" value="1"/>
</dbReference>
<sequence length="359" mass="40379">MDDNFQPTSSSTSSNNNYKTTIYMAIQDIVIDSSWYADSGAINHVTIEMNNLSLKKPYEEQDKLMIGNDIHTSPTLQPSMSLSLHAPTPCRPMITRAKAGILKPKVYASLKHPLSFSPGPIEPMCVKLQGPGLIDLKMHYCSGVFKIQFDVSFFLYKTKGIIFTLLVYVDDILITRNNSTTISDSIHDLNKSFLLKDLGSLHYFLRNEAFQEETSPYLTQSKHIADMLQKINMDIAKPLPTLVIFGKVLFKSNGDLMDNPTMYRNTVGALQYVTITRPDISYMVNADYASYPDDRRSTSGYCVYLGGNLISWSSKKQSVVARSSIESEYRALAHVTTKVIWLKSLTIELGLQVRLRLAI</sequence>
<dbReference type="InterPro" id="IPR013103">
    <property type="entry name" value="RVT_2"/>
</dbReference>
<proteinExistence type="predicted"/>
<reference evidence="2" key="1">
    <citation type="journal article" date="2007" name="PLoS ONE">
        <title>The first genome sequence of an elite grapevine cultivar (Pinot noir Vitis vinifera L.): coping with a highly heterozygous genome.</title>
        <authorList>
            <person name="Velasco R."/>
            <person name="Zharkikh A."/>
            <person name="Troggio M."/>
            <person name="Cartwright D.A."/>
            <person name="Cestaro A."/>
            <person name="Pruss D."/>
            <person name="Pindo M."/>
            <person name="FitzGerald L.M."/>
            <person name="Vezzulli S."/>
            <person name="Reid J."/>
            <person name="Malacarne G."/>
            <person name="Iliev D."/>
            <person name="Coppola G."/>
            <person name="Wardell B."/>
            <person name="Micheletti D."/>
            <person name="Macalma T."/>
            <person name="Facci M."/>
            <person name="Mitchell J.T."/>
            <person name="Perazzolli M."/>
            <person name="Eldredge G."/>
            <person name="Gatto P."/>
            <person name="Oyzerski R."/>
            <person name="Moretto M."/>
            <person name="Gutin N."/>
            <person name="Stefanini M."/>
            <person name="Chen Y."/>
            <person name="Segala C."/>
            <person name="Davenport C."/>
            <person name="Dematte L."/>
            <person name="Mraz A."/>
            <person name="Battilana J."/>
            <person name="Stormo K."/>
            <person name="Costa F."/>
            <person name="Tao Q."/>
            <person name="Si-Ammour A."/>
            <person name="Harkins T."/>
            <person name="Lackey A."/>
            <person name="Perbost C."/>
            <person name="Taillon B."/>
            <person name="Stella A."/>
            <person name="Solovyev V."/>
            <person name="Fawcett J.A."/>
            <person name="Sterck L."/>
            <person name="Vandepoele K."/>
            <person name="Grando S.M."/>
            <person name="Toppo S."/>
            <person name="Moser C."/>
            <person name="Lanchbury J."/>
            <person name="Bogden R."/>
            <person name="Skolnick M."/>
            <person name="Sgaramella V."/>
            <person name="Bhatnagar S.K."/>
            <person name="Fontana P."/>
            <person name="Gutin A."/>
            <person name="Van de Peer Y."/>
            <person name="Salamini F."/>
            <person name="Viola R."/>
        </authorList>
    </citation>
    <scope>NUCLEOTIDE SEQUENCE</scope>
</reference>
<gene>
    <name evidence="2" type="ORF">VITISV_028827</name>
</gene>
<organism evidence="2">
    <name type="scientific">Vitis vinifera</name>
    <name type="common">Grape</name>
    <dbReference type="NCBI Taxonomy" id="29760"/>
    <lineage>
        <taxon>Eukaryota</taxon>
        <taxon>Viridiplantae</taxon>
        <taxon>Streptophyta</taxon>
        <taxon>Embryophyta</taxon>
        <taxon>Tracheophyta</taxon>
        <taxon>Spermatophyta</taxon>
        <taxon>Magnoliopsida</taxon>
        <taxon>eudicotyledons</taxon>
        <taxon>Gunneridae</taxon>
        <taxon>Pentapetalae</taxon>
        <taxon>rosids</taxon>
        <taxon>Vitales</taxon>
        <taxon>Vitaceae</taxon>
        <taxon>Viteae</taxon>
        <taxon>Vitis</taxon>
    </lineage>
</organism>
<evidence type="ECO:0000259" key="1">
    <source>
        <dbReference type="Pfam" id="PF07727"/>
    </source>
</evidence>
<accession>A5AXA2</accession>
<feature type="domain" description="Reverse transcriptase Ty1/copia-type" evidence="1">
    <location>
        <begin position="165"/>
        <end position="238"/>
    </location>
</feature>